<comment type="caution">
    <text evidence="1">The sequence shown here is derived from an EMBL/GenBank/DDBJ whole genome shotgun (WGS) entry which is preliminary data.</text>
</comment>
<protein>
    <submittedName>
        <fullName evidence="1">Uncharacterized protein</fullName>
    </submittedName>
</protein>
<organism evidence="1 2">
    <name type="scientific">Trabulsiella guamensis ATCC 49490</name>
    <dbReference type="NCBI Taxonomy" id="1005994"/>
    <lineage>
        <taxon>Bacteria</taxon>
        <taxon>Pseudomonadati</taxon>
        <taxon>Pseudomonadota</taxon>
        <taxon>Gammaproteobacteria</taxon>
        <taxon>Enterobacterales</taxon>
        <taxon>Enterobacteriaceae</taxon>
        <taxon>Trabulsiella</taxon>
    </lineage>
</organism>
<accession>A0A084ZQC8</accession>
<dbReference type="AlphaFoldDB" id="A0A084ZQC8"/>
<dbReference type="OrthoDB" id="10006471at2"/>
<dbReference type="Proteomes" id="UP000028630">
    <property type="component" value="Unassembled WGS sequence"/>
</dbReference>
<name>A0A084ZQC8_9ENTR</name>
<dbReference type="EMBL" id="JMTB01000114">
    <property type="protein sequence ID" value="KFB99672.1"/>
    <property type="molecule type" value="Genomic_DNA"/>
</dbReference>
<dbReference type="RefSeq" id="WP_051857398.1">
    <property type="nucleotide sequence ID" value="NZ_JMTB01000114.1"/>
</dbReference>
<reference evidence="2" key="1">
    <citation type="submission" date="2014-05" db="EMBL/GenBank/DDBJ databases">
        <title>ATOL: Assembling a taxonomically balanced genome-scale reconstruction of the evolutionary history of the Enterobacteriaceae.</title>
        <authorList>
            <person name="Plunkett G. III"/>
            <person name="Neeno-Eckwall E.C."/>
            <person name="Glasner J.D."/>
            <person name="Perna N.T."/>
        </authorList>
    </citation>
    <scope>NUCLEOTIDE SEQUENCE [LARGE SCALE GENOMIC DNA]</scope>
    <source>
        <strain evidence="2">ATCC 49490</strain>
    </source>
</reference>
<evidence type="ECO:0000313" key="1">
    <source>
        <dbReference type="EMBL" id="KFB99672.1"/>
    </source>
</evidence>
<proteinExistence type="predicted"/>
<keyword evidence="2" id="KW-1185">Reference proteome</keyword>
<sequence>MTVNYGQMRSKREQVKKVLRSGQNIIHLRIIAHLIIEAYEASLELPEETWVDTDGNHQRYVSWGTMIRGKFIPVSLSQIPAAGYNLYGDGRGAVFSFTIKTVVDDTPTEVASVFTSLTISGDHGLVVSVDRTVVPLNTNGSPYRNVCEAIQSHVFNAIDRIQLDGSEMMLGELCTVADNCSYDF</sequence>
<evidence type="ECO:0000313" key="2">
    <source>
        <dbReference type="Proteomes" id="UP000028630"/>
    </source>
</evidence>
<gene>
    <name evidence="1" type="ORF">GTGU_04111</name>
</gene>